<accession>A0ABQ2WGZ1</accession>
<organism evidence="6 7">
    <name type="scientific">Alishewanella tabrizica</name>
    <dbReference type="NCBI Taxonomy" id="671278"/>
    <lineage>
        <taxon>Bacteria</taxon>
        <taxon>Pseudomonadati</taxon>
        <taxon>Pseudomonadota</taxon>
        <taxon>Gammaproteobacteria</taxon>
        <taxon>Alteromonadales</taxon>
        <taxon>Alteromonadaceae</taxon>
        <taxon>Alishewanella</taxon>
    </lineage>
</organism>
<dbReference type="RefSeq" id="WP_189480036.1">
    <property type="nucleotide sequence ID" value="NZ_BMYR01000001.1"/>
</dbReference>
<proteinExistence type="predicted"/>
<comment type="caution">
    <text evidence="6">The sequence shown here is derived from an EMBL/GenBank/DDBJ whole genome shotgun (WGS) entry which is preliminary data.</text>
</comment>
<dbReference type="EMBL" id="BMYR01000001">
    <property type="protein sequence ID" value="GGW51639.1"/>
    <property type="molecule type" value="Genomic_DNA"/>
</dbReference>
<dbReference type="PROSITE" id="PS00194">
    <property type="entry name" value="THIOREDOXIN_1"/>
    <property type="match status" value="1"/>
</dbReference>
<name>A0ABQ2WGZ1_9ALTE</name>
<evidence type="ECO:0000256" key="1">
    <source>
        <dbReference type="ARBA" id="ARBA00004196"/>
    </source>
</evidence>
<dbReference type="InterPro" id="IPR013740">
    <property type="entry name" value="Redoxin"/>
</dbReference>
<dbReference type="Gene3D" id="3.40.30.10">
    <property type="entry name" value="Glutaredoxin"/>
    <property type="match status" value="1"/>
</dbReference>
<dbReference type="InterPro" id="IPR036249">
    <property type="entry name" value="Thioredoxin-like_sf"/>
</dbReference>
<dbReference type="PROSITE" id="PS51352">
    <property type="entry name" value="THIOREDOXIN_2"/>
    <property type="match status" value="1"/>
</dbReference>
<dbReference type="PANTHER" id="PTHR42852:SF17">
    <property type="entry name" value="THIOREDOXIN-LIKE PROTEIN HI_1115"/>
    <property type="match status" value="1"/>
</dbReference>
<evidence type="ECO:0000256" key="3">
    <source>
        <dbReference type="ARBA" id="ARBA00023284"/>
    </source>
</evidence>
<sequence>MLYKSMVIVFVMVLSFRLAAVPQQGDVPPPFLGYDITGEKVTLDAYKGKVVVVSFWASWCAPCLQELPVLNAVQNEAGSELMHVIAVNYKEDKRRYRKVQKVISESLPALIFTHDEKGLIGGKYGVEGLPNLFVIGKHGKVVYHSVGFGEASLDSLVTVLNNALDEQITAE</sequence>
<dbReference type="SUPFAM" id="SSF52833">
    <property type="entry name" value="Thioredoxin-like"/>
    <property type="match status" value="1"/>
</dbReference>
<evidence type="ECO:0000259" key="5">
    <source>
        <dbReference type="PROSITE" id="PS51352"/>
    </source>
</evidence>
<keyword evidence="3" id="KW-0676">Redox-active center</keyword>
<comment type="subcellular location">
    <subcellularLocation>
        <location evidence="1">Cell envelope</location>
    </subcellularLocation>
</comment>
<dbReference type="InterPro" id="IPR013766">
    <property type="entry name" value="Thioredoxin_domain"/>
</dbReference>
<keyword evidence="7" id="KW-1185">Reference proteome</keyword>
<evidence type="ECO:0000256" key="2">
    <source>
        <dbReference type="ARBA" id="ARBA00022748"/>
    </source>
</evidence>
<evidence type="ECO:0000313" key="6">
    <source>
        <dbReference type="EMBL" id="GGW51639.1"/>
    </source>
</evidence>
<dbReference type="Proteomes" id="UP000634667">
    <property type="component" value="Unassembled WGS sequence"/>
</dbReference>
<keyword evidence="2" id="KW-0201">Cytochrome c-type biogenesis</keyword>
<reference evidence="7" key="1">
    <citation type="journal article" date="2019" name="Int. J. Syst. Evol. Microbiol.">
        <title>The Global Catalogue of Microorganisms (GCM) 10K type strain sequencing project: providing services to taxonomists for standard genome sequencing and annotation.</title>
        <authorList>
            <consortium name="The Broad Institute Genomics Platform"/>
            <consortium name="The Broad Institute Genome Sequencing Center for Infectious Disease"/>
            <person name="Wu L."/>
            <person name="Ma J."/>
        </authorList>
    </citation>
    <scope>NUCLEOTIDE SEQUENCE [LARGE SCALE GENOMIC DNA]</scope>
    <source>
        <strain evidence="7">KCTC 23723</strain>
    </source>
</reference>
<evidence type="ECO:0000256" key="4">
    <source>
        <dbReference type="SAM" id="SignalP"/>
    </source>
</evidence>
<dbReference type="InterPro" id="IPR017937">
    <property type="entry name" value="Thioredoxin_CS"/>
</dbReference>
<dbReference type="Pfam" id="PF08534">
    <property type="entry name" value="Redoxin"/>
    <property type="match status" value="1"/>
</dbReference>
<evidence type="ECO:0000313" key="7">
    <source>
        <dbReference type="Proteomes" id="UP000634667"/>
    </source>
</evidence>
<feature type="domain" description="Thioredoxin" evidence="5">
    <location>
        <begin position="22"/>
        <end position="165"/>
    </location>
</feature>
<dbReference type="PANTHER" id="PTHR42852">
    <property type="entry name" value="THIOL:DISULFIDE INTERCHANGE PROTEIN DSBE"/>
    <property type="match status" value="1"/>
</dbReference>
<gene>
    <name evidence="6" type="ORF">GCM10008111_04590</name>
</gene>
<protein>
    <submittedName>
        <fullName evidence="6">Thiol:disulfide interchange protein</fullName>
    </submittedName>
</protein>
<dbReference type="CDD" id="cd02966">
    <property type="entry name" value="TlpA_like_family"/>
    <property type="match status" value="1"/>
</dbReference>
<feature type="signal peptide" evidence="4">
    <location>
        <begin position="1"/>
        <end position="19"/>
    </location>
</feature>
<dbReference type="InterPro" id="IPR050553">
    <property type="entry name" value="Thioredoxin_ResA/DsbE_sf"/>
</dbReference>
<keyword evidence="4" id="KW-0732">Signal</keyword>
<feature type="chain" id="PRO_5046972057" evidence="4">
    <location>
        <begin position="20"/>
        <end position="171"/>
    </location>
</feature>